<feature type="compositionally biased region" description="Pro residues" evidence="1">
    <location>
        <begin position="221"/>
        <end position="230"/>
    </location>
</feature>
<feature type="compositionally biased region" description="Basic residues" evidence="1">
    <location>
        <begin position="50"/>
        <end position="62"/>
    </location>
</feature>
<accession>A0A8S3XDI9</accession>
<evidence type="ECO:0000256" key="1">
    <source>
        <dbReference type="SAM" id="MobiDB-lite"/>
    </source>
</evidence>
<dbReference type="Proteomes" id="UP000691718">
    <property type="component" value="Unassembled WGS sequence"/>
</dbReference>
<sequence length="266" mass="29475">MERNLFAPEKSRVLPTYNQMSKDKRGPSTAGVVPGASGAEPPTNTEPARQPRRNIASRKRTPPKIEEEDLQEEKRLKTTSGTIPESTSASSPTHTSENTHTPPQKQPVTRHNSPPESPSPTTSPTCMHYELQDLGEQDPKENEPQRAQQPQQPQQQQQLQRQQLPTPTYAPTVAITGATLAVPANNPIERTERPKKKRKGRKKKKKTTTLDVVTEGTSIPLPFPPPPPPRSNGHSSRAKRPSPPRRRECKPPATTTNPENHSKEGQ</sequence>
<feature type="compositionally biased region" description="Basic residues" evidence="1">
    <location>
        <begin position="193"/>
        <end position="207"/>
    </location>
</feature>
<proteinExistence type="predicted"/>
<name>A0A8S3XDI9_PARAO</name>
<protein>
    <submittedName>
        <fullName evidence="2">(apollo) hypothetical protein</fullName>
    </submittedName>
</protein>
<gene>
    <name evidence="2" type="ORF">PAPOLLO_LOCUS17009</name>
</gene>
<reference evidence="2" key="1">
    <citation type="submission" date="2021-04" db="EMBL/GenBank/DDBJ databases">
        <authorList>
            <person name="Tunstrom K."/>
        </authorList>
    </citation>
    <scope>NUCLEOTIDE SEQUENCE</scope>
</reference>
<evidence type="ECO:0000313" key="2">
    <source>
        <dbReference type="EMBL" id="CAG5019186.1"/>
    </source>
</evidence>
<keyword evidence="3" id="KW-1185">Reference proteome</keyword>
<feature type="compositionally biased region" description="Polar residues" evidence="1">
    <location>
        <begin position="78"/>
        <end position="112"/>
    </location>
</feature>
<evidence type="ECO:0000313" key="3">
    <source>
        <dbReference type="Proteomes" id="UP000691718"/>
    </source>
</evidence>
<feature type="compositionally biased region" description="Low complexity" evidence="1">
    <location>
        <begin position="145"/>
        <end position="167"/>
    </location>
</feature>
<dbReference type="EMBL" id="CAJQZP010001129">
    <property type="protein sequence ID" value="CAG5019186.1"/>
    <property type="molecule type" value="Genomic_DNA"/>
</dbReference>
<feature type="region of interest" description="Disordered" evidence="1">
    <location>
        <begin position="1"/>
        <end position="266"/>
    </location>
</feature>
<organism evidence="2 3">
    <name type="scientific">Parnassius apollo</name>
    <name type="common">Apollo butterfly</name>
    <name type="synonym">Papilio apollo</name>
    <dbReference type="NCBI Taxonomy" id="110799"/>
    <lineage>
        <taxon>Eukaryota</taxon>
        <taxon>Metazoa</taxon>
        <taxon>Ecdysozoa</taxon>
        <taxon>Arthropoda</taxon>
        <taxon>Hexapoda</taxon>
        <taxon>Insecta</taxon>
        <taxon>Pterygota</taxon>
        <taxon>Neoptera</taxon>
        <taxon>Endopterygota</taxon>
        <taxon>Lepidoptera</taxon>
        <taxon>Glossata</taxon>
        <taxon>Ditrysia</taxon>
        <taxon>Papilionoidea</taxon>
        <taxon>Papilionidae</taxon>
        <taxon>Parnassiinae</taxon>
        <taxon>Parnassini</taxon>
        <taxon>Parnassius</taxon>
        <taxon>Parnassius</taxon>
    </lineage>
</organism>
<comment type="caution">
    <text evidence="2">The sequence shown here is derived from an EMBL/GenBank/DDBJ whole genome shotgun (WGS) entry which is preliminary data.</text>
</comment>
<dbReference type="AlphaFoldDB" id="A0A8S3XDI9"/>